<dbReference type="Proteomes" id="UP000032680">
    <property type="component" value="Unassembled WGS sequence"/>
</dbReference>
<evidence type="ECO:0000259" key="1">
    <source>
        <dbReference type="Pfam" id="PF00501"/>
    </source>
</evidence>
<accession>A0A0D6P3G2</accession>
<reference evidence="3 4" key="1">
    <citation type="submission" date="2012-11" db="EMBL/GenBank/DDBJ databases">
        <title>Whole genome sequence of Acidisphaera rubrifaciens HS-AP3.</title>
        <authorList>
            <person name="Azuma Y."/>
            <person name="Higashiura N."/>
            <person name="Hirakawa H."/>
            <person name="Matsushita K."/>
        </authorList>
    </citation>
    <scope>NUCLEOTIDE SEQUENCE [LARGE SCALE GENOMIC DNA]</scope>
    <source>
        <strain evidence="3 4">HS-AP3</strain>
    </source>
</reference>
<dbReference type="Pfam" id="PF00501">
    <property type="entry name" value="AMP-binding"/>
    <property type="match status" value="1"/>
</dbReference>
<dbReference type="SUPFAM" id="SSF56801">
    <property type="entry name" value="Acetyl-CoA synthetase-like"/>
    <property type="match status" value="1"/>
</dbReference>
<evidence type="ECO:0000259" key="2">
    <source>
        <dbReference type="Pfam" id="PF13193"/>
    </source>
</evidence>
<feature type="domain" description="AMP-dependent synthetase/ligase" evidence="1">
    <location>
        <begin position="17"/>
        <end position="202"/>
    </location>
</feature>
<dbReference type="InterPro" id="IPR000873">
    <property type="entry name" value="AMP-dep_synth/lig_dom"/>
</dbReference>
<dbReference type="AlphaFoldDB" id="A0A0D6P3G2"/>
<dbReference type="InterPro" id="IPR042099">
    <property type="entry name" value="ANL_N_sf"/>
</dbReference>
<protein>
    <submittedName>
        <fullName evidence="3">AMP-dependent synthetase and ligase</fullName>
    </submittedName>
</protein>
<evidence type="ECO:0000313" key="4">
    <source>
        <dbReference type="Proteomes" id="UP000032680"/>
    </source>
</evidence>
<dbReference type="InterPro" id="IPR045851">
    <property type="entry name" value="AMP-bd_C_sf"/>
</dbReference>
<dbReference type="PANTHER" id="PTHR43201">
    <property type="entry name" value="ACYL-COA SYNTHETASE"/>
    <property type="match status" value="1"/>
</dbReference>
<dbReference type="Gene3D" id="3.30.300.30">
    <property type="match status" value="1"/>
</dbReference>
<evidence type="ECO:0000313" key="3">
    <source>
        <dbReference type="EMBL" id="GAN75881.1"/>
    </source>
</evidence>
<proteinExistence type="predicted"/>
<dbReference type="GO" id="GO:0006631">
    <property type="term" value="P:fatty acid metabolic process"/>
    <property type="evidence" value="ECO:0007669"/>
    <property type="project" value="TreeGrafter"/>
</dbReference>
<organism evidence="3 4">
    <name type="scientific">Acidisphaera rubrifaciens HS-AP3</name>
    <dbReference type="NCBI Taxonomy" id="1231350"/>
    <lineage>
        <taxon>Bacteria</taxon>
        <taxon>Pseudomonadati</taxon>
        <taxon>Pseudomonadota</taxon>
        <taxon>Alphaproteobacteria</taxon>
        <taxon>Acetobacterales</taxon>
        <taxon>Acetobacteraceae</taxon>
        <taxon>Acidisphaera</taxon>
    </lineage>
</organism>
<dbReference type="PANTHER" id="PTHR43201:SF32">
    <property type="entry name" value="2-SUCCINYLBENZOATE--COA LIGASE, CHLOROPLASTIC_PEROXISOMAL"/>
    <property type="match status" value="1"/>
</dbReference>
<keyword evidence="3" id="KW-0436">Ligase</keyword>
<dbReference type="EMBL" id="BANB01000013">
    <property type="protein sequence ID" value="GAN75881.1"/>
    <property type="molecule type" value="Genomic_DNA"/>
</dbReference>
<gene>
    <name evidence="3" type="ORF">Asru_0013_01</name>
</gene>
<sequence length="419" mass="43910">MRHTQRGQLLNAWNSGAQLGPASDEVVGHGMPNFHVGGAILGCLRSLVMGQTLLTLTPGGFRDAGVVGRFWDIARQYGMTSVLAAPTTCAMLLAQRDARSDGHAIRAVSTGGGAMPRDLGRAFHERFGTPLRELWGMTEFQGILSANPLGATAPRIGSVGLMSPFHRVIPARIGDGAFAGACGPGEKGVLAVGGPCVTPGYLGLDDAALCVRGMPDGGRWVNSGDLGAEDADGYVWLYGRQKDIIVRGGHNIEPALVEDALTRHPAVQVAAAVGQPDALKGELPLAYVQLRAGARATPEELLDLCRREVAERAAVPVEVVIVETVPVTAVGKIYKPALRLDAMARVAARVVADTLGTAHAVRVEAVETTTRPTVRVTLPSDNLSDGDAARLRDAFAPFLFETEIVTVGEATAGEATAVR</sequence>
<feature type="domain" description="AMP-binding enzyme C-terminal" evidence="2">
    <location>
        <begin position="257"/>
        <end position="332"/>
    </location>
</feature>
<dbReference type="GO" id="GO:0031956">
    <property type="term" value="F:medium-chain fatty acid-CoA ligase activity"/>
    <property type="evidence" value="ECO:0007669"/>
    <property type="project" value="TreeGrafter"/>
</dbReference>
<dbReference type="InterPro" id="IPR025110">
    <property type="entry name" value="AMP-bd_C"/>
</dbReference>
<comment type="caution">
    <text evidence="3">The sequence shown here is derived from an EMBL/GenBank/DDBJ whole genome shotgun (WGS) entry which is preliminary data.</text>
</comment>
<keyword evidence="4" id="KW-1185">Reference proteome</keyword>
<dbReference type="Gene3D" id="3.40.50.12780">
    <property type="entry name" value="N-terminal domain of ligase-like"/>
    <property type="match status" value="1"/>
</dbReference>
<name>A0A0D6P3G2_9PROT</name>
<dbReference type="Pfam" id="PF13193">
    <property type="entry name" value="AMP-binding_C"/>
    <property type="match status" value="1"/>
</dbReference>